<gene>
    <name evidence="1" type="ORF">MUY34_02785</name>
</gene>
<keyword evidence="2" id="KW-1185">Reference proteome</keyword>
<organism evidence="1 2">
    <name type="scientific">Psychroserpens algicola</name>
    <dbReference type="NCBI Taxonomy" id="1719034"/>
    <lineage>
        <taxon>Bacteria</taxon>
        <taxon>Pseudomonadati</taxon>
        <taxon>Bacteroidota</taxon>
        <taxon>Flavobacteriia</taxon>
        <taxon>Flavobacteriales</taxon>
        <taxon>Flavobacteriaceae</taxon>
        <taxon>Psychroserpens</taxon>
    </lineage>
</organism>
<comment type="caution">
    <text evidence="1">The sequence shown here is derived from an EMBL/GenBank/DDBJ whole genome shotgun (WGS) entry which is preliminary data.</text>
</comment>
<evidence type="ECO:0000313" key="2">
    <source>
        <dbReference type="Proteomes" id="UP001203687"/>
    </source>
</evidence>
<reference evidence="1" key="1">
    <citation type="submission" date="2022-04" db="EMBL/GenBank/DDBJ databases">
        <authorList>
            <person name="Ren T."/>
        </authorList>
    </citation>
    <scope>NUCLEOTIDE SEQUENCE</scope>
    <source>
        <strain evidence="1">F63249</strain>
    </source>
</reference>
<accession>A0ABT0H580</accession>
<evidence type="ECO:0000313" key="1">
    <source>
        <dbReference type="EMBL" id="MCK8479528.1"/>
    </source>
</evidence>
<name>A0ABT0H580_9FLAO</name>
<sequence>MKRLLIGLAAFVFLIAMLYGGIHLFGKIIYESQSCELYNIDNIELRTGINVPQISSTDCECKDNRKVSKFVIDTNTVDVNDYISRNDFTLVDDLYIKENDTKNSTYKVVFNKKTAELIVDLTYKNN</sequence>
<proteinExistence type="predicted"/>
<dbReference type="EMBL" id="JALPQF010000002">
    <property type="protein sequence ID" value="MCK8479528.1"/>
    <property type="molecule type" value="Genomic_DNA"/>
</dbReference>
<dbReference type="Proteomes" id="UP001203687">
    <property type="component" value="Unassembled WGS sequence"/>
</dbReference>
<protein>
    <submittedName>
        <fullName evidence="1">Uncharacterized protein</fullName>
    </submittedName>
</protein>
<dbReference type="RefSeq" id="WP_248411832.1">
    <property type="nucleotide sequence ID" value="NZ_JALPQF010000002.1"/>
</dbReference>